<evidence type="ECO:0000313" key="5">
    <source>
        <dbReference type="EMBL" id="KWX69894.1"/>
    </source>
</evidence>
<keyword evidence="7" id="KW-1185">Reference proteome</keyword>
<evidence type="ECO:0000313" key="6">
    <source>
        <dbReference type="EMBL" id="SDL50505.1"/>
    </source>
</evidence>
<evidence type="ECO:0000313" key="7">
    <source>
        <dbReference type="Proteomes" id="UP000070252"/>
    </source>
</evidence>
<organism evidence="6 8">
    <name type="scientific">Paenibacillus jilunlii</name>
    <dbReference type="NCBI Taxonomy" id="682956"/>
    <lineage>
        <taxon>Bacteria</taxon>
        <taxon>Bacillati</taxon>
        <taxon>Bacillota</taxon>
        <taxon>Bacilli</taxon>
        <taxon>Bacillales</taxon>
        <taxon>Paenibacillaceae</taxon>
        <taxon>Paenibacillus</taxon>
    </lineage>
</organism>
<dbReference type="Proteomes" id="UP000070252">
    <property type="component" value="Unassembled WGS sequence"/>
</dbReference>
<keyword evidence="1" id="KW-0805">Transcription regulation</keyword>
<dbReference type="InterPro" id="IPR000835">
    <property type="entry name" value="HTH_MarR-typ"/>
</dbReference>
<gene>
    <name evidence="5" type="ORF">AML91_29465</name>
    <name evidence="6" type="ORF">SAMN05216191_103312</name>
</gene>
<dbReference type="Pfam" id="PF01047">
    <property type="entry name" value="MarR"/>
    <property type="match status" value="1"/>
</dbReference>
<dbReference type="InterPro" id="IPR036390">
    <property type="entry name" value="WH_DNA-bd_sf"/>
</dbReference>
<dbReference type="InterPro" id="IPR036388">
    <property type="entry name" value="WH-like_DNA-bd_sf"/>
</dbReference>
<protein>
    <submittedName>
        <fullName evidence="6">DNA-binding transcriptional regulator, MarR family</fullName>
    </submittedName>
</protein>
<dbReference type="SUPFAM" id="SSF46785">
    <property type="entry name" value="Winged helix' DNA-binding domain"/>
    <property type="match status" value="1"/>
</dbReference>
<keyword evidence="3" id="KW-0804">Transcription</keyword>
<dbReference type="Proteomes" id="UP000182783">
    <property type="component" value="Unassembled WGS sequence"/>
</dbReference>
<dbReference type="EMBL" id="LIPY01000124">
    <property type="protein sequence ID" value="KWX69894.1"/>
    <property type="molecule type" value="Genomic_DNA"/>
</dbReference>
<evidence type="ECO:0000259" key="4">
    <source>
        <dbReference type="PROSITE" id="PS50995"/>
    </source>
</evidence>
<sequence length="112" mass="12747">MKLPAAGIASPTVIQRCENISLKKVAKEMSIQKSTATAAINRLENAGYVSREYDNSDRRTLMLKLTPLGYGIWMQADEKRLTFLNSILERLEPEDKVRLIQLLEVLSNKKRI</sequence>
<evidence type="ECO:0000256" key="1">
    <source>
        <dbReference type="ARBA" id="ARBA00023015"/>
    </source>
</evidence>
<keyword evidence="2 6" id="KW-0238">DNA-binding</keyword>
<dbReference type="Gene3D" id="1.10.10.10">
    <property type="entry name" value="Winged helix-like DNA-binding domain superfamily/Winged helix DNA-binding domain"/>
    <property type="match status" value="1"/>
</dbReference>
<dbReference type="GO" id="GO:0003700">
    <property type="term" value="F:DNA-binding transcription factor activity"/>
    <property type="evidence" value="ECO:0007669"/>
    <property type="project" value="InterPro"/>
</dbReference>
<evidence type="ECO:0000256" key="3">
    <source>
        <dbReference type="ARBA" id="ARBA00023163"/>
    </source>
</evidence>
<dbReference type="PROSITE" id="PS50995">
    <property type="entry name" value="HTH_MARR_2"/>
    <property type="match status" value="1"/>
</dbReference>
<name>A0A1G9KM91_9BACL</name>
<dbReference type="EMBL" id="FNGM01000003">
    <property type="protein sequence ID" value="SDL50505.1"/>
    <property type="molecule type" value="Genomic_DNA"/>
</dbReference>
<proteinExistence type="predicted"/>
<reference evidence="6 8" key="2">
    <citation type="submission" date="2016-10" db="EMBL/GenBank/DDBJ databases">
        <authorList>
            <person name="de Groot N.N."/>
        </authorList>
    </citation>
    <scope>NUCLEOTIDE SEQUENCE [LARGE SCALE GENOMIC DNA]</scope>
    <source>
        <strain evidence="6 8">CGMCC 1.10239</strain>
    </source>
</reference>
<feature type="domain" description="HTH marR-type" evidence="4">
    <location>
        <begin position="1"/>
        <end position="108"/>
    </location>
</feature>
<reference evidence="5 7" key="1">
    <citation type="submission" date="2015-08" db="EMBL/GenBank/DDBJ databases">
        <title>Genome of Paenibacillus jilunlii.</title>
        <authorList>
            <person name="Sant'Anna F.H."/>
            <person name="Ambrosini A."/>
            <person name="Souza R."/>
            <person name="Bach E."/>
            <person name="Fernandes G."/>
            <person name="Balsanelli E."/>
            <person name="Baura V.A."/>
            <person name="Pedrosa F.O."/>
            <person name="Souza E.M."/>
            <person name="Passaglia L."/>
        </authorList>
    </citation>
    <scope>NUCLEOTIDE SEQUENCE [LARGE SCALE GENOMIC DNA]</scope>
    <source>
        <strain evidence="5 7">DSM 23019</strain>
    </source>
</reference>
<dbReference type="PRINTS" id="PR00598">
    <property type="entry name" value="HTHMARR"/>
</dbReference>
<dbReference type="GO" id="GO:0003677">
    <property type="term" value="F:DNA binding"/>
    <property type="evidence" value="ECO:0007669"/>
    <property type="project" value="UniProtKB-KW"/>
</dbReference>
<dbReference type="AlphaFoldDB" id="A0A1G9KM91"/>
<evidence type="ECO:0000313" key="8">
    <source>
        <dbReference type="Proteomes" id="UP000182783"/>
    </source>
</evidence>
<dbReference type="PANTHER" id="PTHR42756:SF1">
    <property type="entry name" value="TRANSCRIPTIONAL REPRESSOR OF EMRAB OPERON"/>
    <property type="match status" value="1"/>
</dbReference>
<dbReference type="RefSeq" id="WP_062528291.1">
    <property type="nucleotide sequence ID" value="NZ_CP048429.1"/>
</dbReference>
<dbReference type="SMART" id="SM00347">
    <property type="entry name" value="HTH_MARR"/>
    <property type="match status" value="1"/>
</dbReference>
<dbReference type="PANTHER" id="PTHR42756">
    <property type="entry name" value="TRANSCRIPTIONAL REGULATOR, MARR"/>
    <property type="match status" value="1"/>
</dbReference>
<evidence type="ECO:0000256" key="2">
    <source>
        <dbReference type="ARBA" id="ARBA00023125"/>
    </source>
</evidence>
<accession>A0A1G9KM91</accession>